<sequence length="52" mass="5979">MSEQGKQVLVLVKRVTCRHNRNILKENAKVCPREGFSGYKQIIFLLQASAIY</sequence>
<organism evidence="1 2">
    <name type="scientific">Bacteroides cellulosilyticus DSM 14838</name>
    <dbReference type="NCBI Taxonomy" id="537012"/>
    <lineage>
        <taxon>Bacteria</taxon>
        <taxon>Pseudomonadati</taxon>
        <taxon>Bacteroidota</taxon>
        <taxon>Bacteroidia</taxon>
        <taxon>Bacteroidales</taxon>
        <taxon>Bacteroidaceae</taxon>
        <taxon>Bacteroides</taxon>
    </lineage>
</organism>
<gene>
    <name evidence="1" type="ORF">BACCELL_00613</name>
</gene>
<comment type="caution">
    <text evidence="1">The sequence shown here is derived from an EMBL/GenBank/DDBJ whole genome shotgun (WGS) entry which is preliminary data.</text>
</comment>
<evidence type="ECO:0000313" key="1">
    <source>
        <dbReference type="EMBL" id="EEF91714.1"/>
    </source>
</evidence>
<dbReference type="Proteomes" id="UP000003711">
    <property type="component" value="Unassembled WGS sequence"/>
</dbReference>
<name>E2N8L9_9BACE</name>
<reference evidence="1 2" key="1">
    <citation type="submission" date="2008-12" db="EMBL/GenBank/DDBJ databases">
        <authorList>
            <person name="Fulton L."/>
            <person name="Clifton S."/>
            <person name="Fulton B."/>
            <person name="Xu J."/>
            <person name="Minx P."/>
            <person name="Pepin K.H."/>
            <person name="Johnson M."/>
            <person name="Bhonagiri V."/>
            <person name="Nash W.E."/>
            <person name="Mardis E.R."/>
            <person name="Wilson R.K."/>
        </authorList>
    </citation>
    <scope>NUCLEOTIDE SEQUENCE [LARGE SCALE GENOMIC DNA]</scope>
    <source>
        <strain evidence="1 2">DSM 14838</strain>
    </source>
</reference>
<evidence type="ECO:0000313" key="2">
    <source>
        <dbReference type="Proteomes" id="UP000003711"/>
    </source>
</evidence>
<proteinExistence type="predicted"/>
<protein>
    <submittedName>
        <fullName evidence="1">Uncharacterized protein</fullName>
    </submittedName>
</protein>
<dbReference type="AlphaFoldDB" id="E2N8L9"/>
<reference evidence="1 2" key="2">
    <citation type="submission" date="2009-01" db="EMBL/GenBank/DDBJ databases">
        <title>Draft genome sequence of Bacteroides cellulosilyticus (DSM 14838).</title>
        <authorList>
            <person name="Sudarsanam P."/>
            <person name="Ley R."/>
            <person name="Guruge J."/>
            <person name="Turnbaugh P.J."/>
            <person name="Mahowald M."/>
            <person name="Liep D."/>
            <person name="Gordon J."/>
        </authorList>
    </citation>
    <scope>NUCLEOTIDE SEQUENCE [LARGE SCALE GENOMIC DNA]</scope>
    <source>
        <strain evidence="1 2">DSM 14838</strain>
    </source>
</reference>
<dbReference type="HOGENOM" id="CLU_3076502_0_0_10"/>
<accession>E2N8L9</accession>
<dbReference type="EMBL" id="ACCH01000062">
    <property type="protein sequence ID" value="EEF91714.1"/>
    <property type="molecule type" value="Genomic_DNA"/>
</dbReference>